<evidence type="ECO:0000313" key="3">
    <source>
        <dbReference type="Proteomes" id="UP000234845"/>
    </source>
</evidence>
<keyword evidence="1" id="KW-0812">Transmembrane</keyword>
<dbReference type="InterPro" id="IPR027463">
    <property type="entry name" value="AcrB_DN_DC_subdom"/>
</dbReference>
<feature type="transmembrane region" description="Helical" evidence="1">
    <location>
        <begin position="934"/>
        <end position="954"/>
    </location>
</feature>
<dbReference type="RefSeq" id="WP_101522680.1">
    <property type="nucleotide sequence ID" value="NZ_PKLZ01000015.1"/>
</dbReference>
<feature type="transmembrane region" description="Helical" evidence="1">
    <location>
        <begin position="1010"/>
        <end position="1038"/>
    </location>
</feature>
<feature type="transmembrane region" description="Helical" evidence="1">
    <location>
        <begin position="893"/>
        <end position="914"/>
    </location>
</feature>
<dbReference type="Gene3D" id="1.20.1640.10">
    <property type="entry name" value="Multidrug efflux transporter AcrB transmembrane domain"/>
    <property type="match status" value="2"/>
</dbReference>
<feature type="transmembrane region" description="Helical" evidence="1">
    <location>
        <begin position="434"/>
        <end position="456"/>
    </location>
</feature>
<dbReference type="GO" id="GO:0042910">
    <property type="term" value="F:xenobiotic transmembrane transporter activity"/>
    <property type="evidence" value="ECO:0007669"/>
    <property type="project" value="TreeGrafter"/>
</dbReference>
<dbReference type="Gene3D" id="3.30.2090.10">
    <property type="entry name" value="Multidrug efflux transporter AcrB TolC docking domain, DN and DC subdomains"/>
    <property type="match status" value="2"/>
</dbReference>
<keyword evidence="1" id="KW-0472">Membrane</keyword>
<dbReference type="SUPFAM" id="SSF82693">
    <property type="entry name" value="Multidrug efflux transporter AcrB pore domain, PN1, PN2, PC1 and PC2 subdomains"/>
    <property type="match status" value="2"/>
</dbReference>
<dbReference type="Pfam" id="PF00873">
    <property type="entry name" value="ACR_tran"/>
    <property type="match status" value="1"/>
</dbReference>
<feature type="transmembrane region" description="Helical" evidence="1">
    <location>
        <begin position="363"/>
        <end position="383"/>
    </location>
</feature>
<sequence>MFDHIVRHGILVTVTVLIICVLGIIAALRIPVQMIPDLEVRTISIQTSWPGATPQDIEKEILIEQEEYLRNIPYLEEMQSSANFGSAQIELEFPFGVDITETLIRVNNALTQVPSYPVNVDEPRVYATSFSANAFMYFRISPLEGNPRELDMDMMRDYVEDNVRPRMSGVPGVSQVDVGGGAARQIQIHMNPKRLAERNLTLDDVRTAIAQRNRDVSGGEIESGKRRYLLRTMGRFEDLDDLRELILARDGDGITRLADVAEVELDHFKIRNKSYVDGRPVLSLSVRRESGSNVIAIKEAMMQELVLINDELLNPEGMELQRTADDVVYIEASIFNVWKNLILGALLATAVMYLFLRSFRATALGVIGVPICTIAAFLGLLLAGRTINVISLAGVAFAIGMTLDNSIVVLESIELERRRGLKKLEAAVAGVRKVWPAVLASTLTTIMVFLPVVFIAEEAGQLYSDIAIAISASILVSMVVAITVIPAASARLSFSTNTEGESRNDHPLQARITDKIGWLIATPRRRVSCILLTVVVSGAIALLLTPPAEYLPEGEEPKTFAFMNAPPGYNLETMTEIGMELQDYFLQFVGDDPARFSRGETAVPAMSYLNMGIGPQSLRIISESTDPSQIDELMAALVRKYETYPGMRAFAARGSIISSNDGGTRSVNLDVSGADLGALFTVARAAYNRAEEVFDNPSIQTRPSSLSLGQPLLQVRPRWERAAELGLTTEDIGFTVAALTDGAFVNEFFLADDKIDIYLYNQQGPGASLDTLQNISIYVPGNTTLPLSDVAEVIETVDTSSIRRLDGRRSVTLNIIPPRSVALETGVGIVREEVVHYLQESGAVPAGVNLSISGAADQLDATRDALSSNYLVALVIIYLLMVAIFAHWGYPLLIMATIPLGIAGGIAGLALMNLLGAVTGKLGLGGFSQPFDMISMLGFLILMGTVVNNPILIVHRAISNLKEEGLLPVEAVREAVSSRLRPIAISTITTIVGLAPLVFLPGAGSELYRGVGVIVMAGIVGATIVTLTMLPSLTVMVLEWSERKGSSAVASP</sequence>
<dbReference type="AlphaFoldDB" id="A0A2N5XYT4"/>
<protein>
    <submittedName>
        <fullName evidence="2">AcrB/AcrD/AcrF family protein</fullName>
    </submittedName>
</protein>
<feature type="transmembrane region" description="Helical" evidence="1">
    <location>
        <begin position="9"/>
        <end position="28"/>
    </location>
</feature>
<dbReference type="OrthoDB" id="9758297at2"/>
<feature type="transmembrane region" description="Helical" evidence="1">
    <location>
        <begin position="983"/>
        <end position="1004"/>
    </location>
</feature>
<dbReference type="GO" id="GO:0005886">
    <property type="term" value="C:plasma membrane"/>
    <property type="evidence" value="ECO:0007669"/>
    <property type="project" value="TreeGrafter"/>
</dbReference>
<keyword evidence="3" id="KW-1185">Reference proteome</keyword>
<reference evidence="3" key="1">
    <citation type="submission" date="2017-11" db="EMBL/GenBank/DDBJ databases">
        <title>The draft genome sequence of Chromatocurvus sp. F02.</title>
        <authorList>
            <person name="Du Z.-J."/>
            <person name="Chang Y.-Q."/>
        </authorList>
    </citation>
    <scope>NUCLEOTIDE SEQUENCE [LARGE SCALE GENOMIC DNA]</scope>
    <source>
        <strain evidence="3">F02</strain>
    </source>
</reference>
<gene>
    <name evidence="2" type="ORF">CWI75_16785</name>
</gene>
<dbReference type="PANTHER" id="PTHR32063">
    <property type="match status" value="1"/>
</dbReference>
<keyword evidence="1" id="KW-1133">Transmembrane helix</keyword>
<accession>A0A2N5XYT4</accession>
<feature type="transmembrane region" description="Helical" evidence="1">
    <location>
        <begin position="337"/>
        <end position="356"/>
    </location>
</feature>
<dbReference type="InterPro" id="IPR001036">
    <property type="entry name" value="Acrflvin-R"/>
</dbReference>
<feature type="transmembrane region" description="Helical" evidence="1">
    <location>
        <begin position="389"/>
        <end position="413"/>
    </location>
</feature>
<dbReference type="EMBL" id="PKLZ01000015">
    <property type="protein sequence ID" value="PLW81282.1"/>
    <property type="molecule type" value="Genomic_DNA"/>
</dbReference>
<dbReference type="SUPFAM" id="SSF82866">
    <property type="entry name" value="Multidrug efflux transporter AcrB transmembrane domain"/>
    <property type="match status" value="2"/>
</dbReference>
<feature type="transmembrane region" description="Helical" evidence="1">
    <location>
        <begin position="868"/>
        <end position="886"/>
    </location>
</feature>
<dbReference type="PRINTS" id="PR00702">
    <property type="entry name" value="ACRIFLAVINRP"/>
</dbReference>
<dbReference type="SUPFAM" id="SSF82714">
    <property type="entry name" value="Multidrug efflux transporter AcrB TolC docking domain, DN and DC subdomains"/>
    <property type="match status" value="2"/>
</dbReference>
<name>A0A2N5XYT4_9GAMM</name>
<comment type="caution">
    <text evidence="2">The sequence shown here is derived from an EMBL/GenBank/DDBJ whole genome shotgun (WGS) entry which is preliminary data.</text>
</comment>
<dbReference type="Proteomes" id="UP000234845">
    <property type="component" value="Unassembled WGS sequence"/>
</dbReference>
<dbReference type="PANTHER" id="PTHR32063:SF0">
    <property type="entry name" value="SWARMING MOTILITY PROTEIN SWRC"/>
    <property type="match status" value="1"/>
</dbReference>
<dbReference type="Gene3D" id="3.30.70.1440">
    <property type="entry name" value="Multidrug efflux transporter AcrB pore domain"/>
    <property type="match status" value="1"/>
</dbReference>
<dbReference type="Gene3D" id="3.30.70.1430">
    <property type="entry name" value="Multidrug efflux transporter AcrB pore domain"/>
    <property type="match status" value="2"/>
</dbReference>
<feature type="transmembrane region" description="Helical" evidence="1">
    <location>
        <begin position="462"/>
        <end position="485"/>
    </location>
</feature>
<organism evidence="2 3">
    <name type="scientific">Kineobactrum sediminis</name>
    <dbReference type="NCBI Taxonomy" id="1905677"/>
    <lineage>
        <taxon>Bacteria</taxon>
        <taxon>Pseudomonadati</taxon>
        <taxon>Pseudomonadota</taxon>
        <taxon>Gammaproteobacteria</taxon>
        <taxon>Cellvibrionales</taxon>
        <taxon>Halieaceae</taxon>
        <taxon>Kineobactrum</taxon>
    </lineage>
</organism>
<dbReference type="Gene3D" id="3.30.70.1320">
    <property type="entry name" value="Multidrug efflux transporter AcrB pore domain like"/>
    <property type="match status" value="1"/>
</dbReference>
<proteinExistence type="predicted"/>
<evidence type="ECO:0000313" key="2">
    <source>
        <dbReference type="EMBL" id="PLW81282.1"/>
    </source>
</evidence>
<evidence type="ECO:0000256" key="1">
    <source>
        <dbReference type="SAM" id="Phobius"/>
    </source>
</evidence>